<dbReference type="GO" id="GO:0030170">
    <property type="term" value="F:pyridoxal phosphate binding"/>
    <property type="evidence" value="ECO:0007669"/>
    <property type="project" value="InterPro"/>
</dbReference>
<keyword evidence="4" id="KW-0808">Transferase</keyword>
<dbReference type="InterPro" id="IPR015421">
    <property type="entry name" value="PyrdxlP-dep_Trfase_major"/>
</dbReference>
<accession>A0A844F898</accession>
<dbReference type="Pfam" id="PF00155">
    <property type="entry name" value="Aminotran_1_2"/>
    <property type="match status" value="1"/>
</dbReference>
<comment type="cofactor">
    <cofactor evidence="1">
        <name>pyridoxal 5'-phosphate</name>
        <dbReference type="ChEBI" id="CHEBI:597326"/>
    </cofactor>
</comment>
<dbReference type="EMBL" id="VUMB01000008">
    <property type="protein sequence ID" value="MSS39707.1"/>
    <property type="molecule type" value="Genomic_DNA"/>
</dbReference>
<comment type="caution">
    <text evidence="4">The sequence shown here is derived from an EMBL/GenBank/DDBJ whole genome shotgun (WGS) entry which is preliminary data.</text>
</comment>
<reference evidence="4 5" key="1">
    <citation type="submission" date="2019-08" db="EMBL/GenBank/DDBJ databases">
        <title>In-depth cultivation of the pig gut microbiome towards novel bacterial diversity and tailored functional studies.</title>
        <authorList>
            <person name="Wylensek D."/>
            <person name="Hitch T.C.A."/>
            <person name="Clavel T."/>
        </authorList>
    </citation>
    <scope>NUCLEOTIDE SEQUENCE [LARGE SCALE GENOMIC DNA]</scope>
    <source>
        <strain evidence="4 5">BL-389-WT-3D</strain>
    </source>
</reference>
<dbReference type="Proteomes" id="UP000462363">
    <property type="component" value="Unassembled WGS sequence"/>
</dbReference>
<proteinExistence type="predicted"/>
<dbReference type="AlphaFoldDB" id="A0A844F898"/>
<keyword evidence="4" id="KW-0032">Aminotransferase</keyword>
<gene>
    <name evidence="4" type="ORF">FYJ37_04905</name>
</gene>
<dbReference type="RefSeq" id="WP_154322552.1">
    <property type="nucleotide sequence ID" value="NZ_CP045695.1"/>
</dbReference>
<keyword evidence="2" id="KW-0663">Pyridoxal phosphate</keyword>
<evidence type="ECO:0000256" key="1">
    <source>
        <dbReference type="ARBA" id="ARBA00001933"/>
    </source>
</evidence>
<dbReference type="Gene3D" id="3.40.640.10">
    <property type="entry name" value="Type I PLP-dependent aspartate aminotransferase-like (Major domain)"/>
    <property type="match status" value="1"/>
</dbReference>
<dbReference type="GO" id="GO:0008483">
    <property type="term" value="F:transaminase activity"/>
    <property type="evidence" value="ECO:0007669"/>
    <property type="project" value="UniProtKB-KW"/>
</dbReference>
<evidence type="ECO:0000313" key="5">
    <source>
        <dbReference type="Proteomes" id="UP000462363"/>
    </source>
</evidence>
<sequence length="367" mass="41163">MEKKPEFHGSDLEKIASYYHMRKEDIICYSANVNPLGLSEKVKSQLAANLDVITRYPDRDYTSLHKTIGAYCHADPGHIVVGNGSTELISLLISLLSPKKALVLGPTYSEYARELSLIGGALQYYHLKESQDFVLDIPDFLQSLTDGIGLVILCNPNNPTSSAIHQADMERIIGTCKKKGIFVMIDETYAEFAPDPSAITAIPLAGRYDNFMVIRGVSKFFASPGLRFGYGITGSKELLYALLLHQNPWSLNSIGAYAGELMLKDSAYIQATWNLIDSERTRVCQELNAIDGLKIYKPYANFVLIRILKDGLTSFDLFEAAIHENLMIRDCSSFETLEGEYIRFCFLMPEENDRLIDCLKRALKSRQ</sequence>
<evidence type="ECO:0000259" key="3">
    <source>
        <dbReference type="Pfam" id="PF00155"/>
    </source>
</evidence>
<protein>
    <submittedName>
        <fullName evidence="4">Aminotransferase class I/II-fold pyridoxal phosphate-dependent enzyme</fullName>
    </submittedName>
</protein>
<feature type="domain" description="Aminotransferase class I/classII large" evidence="3">
    <location>
        <begin position="27"/>
        <end position="357"/>
    </location>
</feature>
<evidence type="ECO:0000313" key="4">
    <source>
        <dbReference type="EMBL" id="MSS39707.1"/>
    </source>
</evidence>
<dbReference type="InterPro" id="IPR004839">
    <property type="entry name" value="Aminotransferase_I/II_large"/>
</dbReference>
<dbReference type="InterPro" id="IPR015422">
    <property type="entry name" value="PyrdxlP-dep_Trfase_small"/>
</dbReference>
<dbReference type="CDD" id="cd00609">
    <property type="entry name" value="AAT_like"/>
    <property type="match status" value="1"/>
</dbReference>
<organism evidence="4 5">
    <name type="scientific">Clostridium scindens (strain JCM 10418 / VPI 12708)</name>
    <dbReference type="NCBI Taxonomy" id="29347"/>
    <lineage>
        <taxon>Bacteria</taxon>
        <taxon>Bacillati</taxon>
        <taxon>Bacillota</taxon>
        <taxon>Clostridia</taxon>
        <taxon>Lachnospirales</taxon>
        <taxon>Lachnospiraceae</taxon>
    </lineage>
</organism>
<dbReference type="InterPro" id="IPR015424">
    <property type="entry name" value="PyrdxlP-dep_Trfase"/>
</dbReference>
<dbReference type="Gene3D" id="3.90.1150.10">
    <property type="entry name" value="Aspartate Aminotransferase, domain 1"/>
    <property type="match status" value="1"/>
</dbReference>
<dbReference type="SUPFAM" id="SSF53383">
    <property type="entry name" value="PLP-dependent transferases"/>
    <property type="match status" value="1"/>
</dbReference>
<evidence type="ECO:0000256" key="2">
    <source>
        <dbReference type="ARBA" id="ARBA00022898"/>
    </source>
</evidence>
<name>A0A844F898_CLOSV</name>
<dbReference type="PANTHER" id="PTHR42885:SF1">
    <property type="entry name" value="THREONINE-PHOSPHATE DECARBOXYLASE"/>
    <property type="match status" value="1"/>
</dbReference>
<dbReference type="PANTHER" id="PTHR42885">
    <property type="entry name" value="HISTIDINOL-PHOSPHATE AMINOTRANSFERASE-RELATED"/>
    <property type="match status" value="1"/>
</dbReference>